<comment type="caution">
    <text evidence="2">The sequence shown here is derived from an EMBL/GenBank/DDBJ whole genome shotgun (WGS) entry which is preliminary data.</text>
</comment>
<organism evidence="2 3">
    <name type="scientific">Paractinoplanes globisporus</name>
    <dbReference type="NCBI Taxonomy" id="113565"/>
    <lineage>
        <taxon>Bacteria</taxon>
        <taxon>Bacillati</taxon>
        <taxon>Actinomycetota</taxon>
        <taxon>Actinomycetes</taxon>
        <taxon>Micromonosporales</taxon>
        <taxon>Micromonosporaceae</taxon>
        <taxon>Paractinoplanes</taxon>
    </lineage>
</organism>
<gene>
    <name evidence="2" type="ORF">ACFY35_26330</name>
</gene>
<keyword evidence="3" id="KW-1185">Reference proteome</keyword>
<dbReference type="EMBL" id="JBIAZU010000005">
    <property type="protein sequence ID" value="MFF5292976.1"/>
    <property type="molecule type" value="Genomic_DNA"/>
</dbReference>
<evidence type="ECO:0000313" key="3">
    <source>
        <dbReference type="Proteomes" id="UP001602245"/>
    </source>
</evidence>
<dbReference type="PANTHER" id="PTHR33164:SF99">
    <property type="entry name" value="MARR FAMILY REGULATORY PROTEIN"/>
    <property type="match status" value="1"/>
</dbReference>
<sequence>MTETRWLNDDEQRSWRTFGLATRLLFDRLDRDLQEAVGMPPTYYELLVLLSEAPDRTMRMSELAHWTHSKPSRITHAINKLKQAGWVRRENLASDRRGWIAVLTDEGQAALEIAAPLHVESVRAHLIDRLSPEQVRQLGDISEALLEHLIPAEPDDL</sequence>
<accession>A0ABW6WI63</accession>
<evidence type="ECO:0000313" key="2">
    <source>
        <dbReference type="EMBL" id="MFF5292976.1"/>
    </source>
</evidence>
<dbReference type="SMART" id="SM00347">
    <property type="entry name" value="HTH_MARR"/>
    <property type="match status" value="1"/>
</dbReference>
<evidence type="ECO:0000259" key="1">
    <source>
        <dbReference type="PROSITE" id="PS50995"/>
    </source>
</evidence>
<dbReference type="Proteomes" id="UP001602245">
    <property type="component" value="Unassembled WGS sequence"/>
</dbReference>
<feature type="domain" description="HTH marR-type" evidence="1">
    <location>
        <begin position="11"/>
        <end position="147"/>
    </location>
</feature>
<dbReference type="InterPro" id="IPR036390">
    <property type="entry name" value="WH_DNA-bd_sf"/>
</dbReference>
<dbReference type="InterPro" id="IPR039422">
    <property type="entry name" value="MarR/SlyA-like"/>
</dbReference>
<name>A0ABW6WI63_9ACTN</name>
<protein>
    <submittedName>
        <fullName evidence="2">MarR family winged helix-turn-helix transcriptional regulator</fullName>
    </submittedName>
</protein>
<dbReference type="InterPro" id="IPR000835">
    <property type="entry name" value="HTH_MarR-typ"/>
</dbReference>
<dbReference type="Gene3D" id="1.10.10.10">
    <property type="entry name" value="Winged helix-like DNA-binding domain superfamily/Winged helix DNA-binding domain"/>
    <property type="match status" value="1"/>
</dbReference>
<dbReference type="InterPro" id="IPR036388">
    <property type="entry name" value="WH-like_DNA-bd_sf"/>
</dbReference>
<reference evidence="2 3" key="1">
    <citation type="submission" date="2024-10" db="EMBL/GenBank/DDBJ databases">
        <title>The Natural Products Discovery Center: Release of the First 8490 Sequenced Strains for Exploring Actinobacteria Biosynthetic Diversity.</title>
        <authorList>
            <person name="Kalkreuter E."/>
            <person name="Kautsar S.A."/>
            <person name="Yang D."/>
            <person name="Bader C.D."/>
            <person name="Teijaro C.N."/>
            <person name="Fluegel L."/>
            <person name="Davis C.M."/>
            <person name="Simpson J.R."/>
            <person name="Lauterbach L."/>
            <person name="Steele A.D."/>
            <person name="Gui C."/>
            <person name="Meng S."/>
            <person name="Li G."/>
            <person name="Viehrig K."/>
            <person name="Ye F."/>
            <person name="Su P."/>
            <person name="Kiefer A.F."/>
            <person name="Nichols A."/>
            <person name="Cepeda A.J."/>
            <person name="Yan W."/>
            <person name="Fan B."/>
            <person name="Jiang Y."/>
            <person name="Adhikari A."/>
            <person name="Zheng C.-J."/>
            <person name="Schuster L."/>
            <person name="Cowan T.M."/>
            <person name="Smanski M.J."/>
            <person name="Chevrette M.G."/>
            <person name="De Carvalho L.P.S."/>
            <person name="Shen B."/>
        </authorList>
    </citation>
    <scope>NUCLEOTIDE SEQUENCE [LARGE SCALE GENOMIC DNA]</scope>
    <source>
        <strain evidence="2 3">NPDC000087</strain>
    </source>
</reference>
<dbReference type="PANTHER" id="PTHR33164">
    <property type="entry name" value="TRANSCRIPTIONAL REGULATOR, MARR FAMILY"/>
    <property type="match status" value="1"/>
</dbReference>
<dbReference type="Pfam" id="PF01047">
    <property type="entry name" value="MarR"/>
    <property type="match status" value="1"/>
</dbReference>
<dbReference type="PRINTS" id="PR00598">
    <property type="entry name" value="HTHMARR"/>
</dbReference>
<dbReference type="SUPFAM" id="SSF46785">
    <property type="entry name" value="Winged helix' DNA-binding domain"/>
    <property type="match status" value="1"/>
</dbReference>
<dbReference type="PROSITE" id="PS50995">
    <property type="entry name" value="HTH_MARR_2"/>
    <property type="match status" value="1"/>
</dbReference>
<proteinExistence type="predicted"/>
<dbReference type="RefSeq" id="WP_020516808.1">
    <property type="nucleotide sequence ID" value="NZ_JBIAZU010000005.1"/>
</dbReference>